<name>R7WSF8_9NOCA</name>
<accession>R7WSF8</accession>
<sequence length="43" mass="4857">MYPFLRAFSNTCSTSVCSTGAVDEFTPSNRRIEEMFDEFLVAS</sequence>
<evidence type="ECO:0000313" key="2">
    <source>
        <dbReference type="Proteomes" id="UP000013525"/>
    </source>
</evidence>
<dbReference type="AlphaFoldDB" id="R7WSF8"/>
<evidence type="ECO:0000313" key="1">
    <source>
        <dbReference type="EMBL" id="EOM78243.1"/>
    </source>
</evidence>
<organism evidence="1 2">
    <name type="scientific">Rhodococcus rhodnii LMG 5362</name>
    <dbReference type="NCBI Taxonomy" id="1273125"/>
    <lineage>
        <taxon>Bacteria</taxon>
        <taxon>Bacillati</taxon>
        <taxon>Actinomycetota</taxon>
        <taxon>Actinomycetes</taxon>
        <taxon>Mycobacteriales</taxon>
        <taxon>Nocardiaceae</taxon>
        <taxon>Rhodococcus</taxon>
    </lineage>
</organism>
<dbReference type="EMBL" id="APMY01000010">
    <property type="protein sequence ID" value="EOM78243.1"/>
    <property type="molecule type" value="Genomic_DNA"/>
</dbReference>
<comment type="caution">
    <text evidence="1">The sequence shown here is derived from an EMBL/GenBank/DDBJ whole genome shotgun (WGS) entry which is preliminary data.</text>
</comment>
<keyword evidence="2" id="KW-1185">Reference proteome</keyword>
<protein>
    <submittedName>
        <fullName evidence="1">Uncharacterized protein</fullName>
    </submittedName>
</protein>
<dbReference type="Proteomes" id="UP000013525">
    <property type="component" value="Unassembled WGS sequence"/>
</dbReference>
<reference evidence="1 2" key="1">
    <citation type="journal article" date="2013" name="Genome Announc.">
        <title>Draft Genome Sequence of Rhodococcus rhodnii Strain LMG5362, a Symbiont of Rhodnius prolixus (Hemiptera, Reduviidae, Triatominae), the Principle Vector of Trypanosoma cruzi.</title>
        <authorList>
            <person name="Pachebat J.A."/>
            <person name="van Keulen G."/>
            <person name="Whitten M.M."/>
            <person name="Girdwood S."/>
            <person name="Del Sol R."/>
            <person name="Dyson P.J."/>
            <person name="Facey P.D."/>
        </authorList>
    </citation>
    <scope>NUCLEOTIDE SEQUENCE [LARGE SCALE GENOMIC DNA]</scope>
    <source>
        <strain evidence="1 2">LMG 5362</strain>
    </source>
</reference>
<proteinExistence type="predicted"/>
<gene>
    <name evidence="1" type="ORF">Rrhod_0434</name>
</gene>